<dbReference type="GeneID" id="91108779"/>
<evidence type="ECO:0000313" key="1">
    <source>
        <dbReference type="EMBL" id="XCF17647.1"/>
    </source>
</evidence>
<dbReference type="KEGG" id="hanx:ABSL23_06480"/>
<sequence length="58" mass="6303">MHATVHVYDDMLGVALPISQASGVAFAPDREADYDLYDAVRIAEDVVEASPVERPEVT</sequence>
<proteinExistence type="predicted"/>
<dbReference type="EMBL" id="CP159204">
    <property type="protein sequence ID" value="XCF17647.1"/>
    <property type="molecule type" value="Genomic_DNA"/>
</dbReference>
<name>A0AAU8CFE3_9EURY</name>
<organism evidence="1">
    <name type="scientific">Halobacterium sp. NMX12-1</name>
    <dbReference type="NCBI Taxonomy" id="3166650"/>
    <lineage>
        <taxon>Archaea</taxon>
        <taxon>Methanobacteriati</taxon>
        <taxon>Methanobacteriota</taxon>
        <taxon>Stenosarchaea group</taxon>
        <taxon>Halobacteria</taxon>
        <taxon>Halobacteriales</taxon>
        <taxon>Halobacteriaceae</taxon>
        <taxon>Halobacterium</taxon>
    </lineage>
</organism>
<protein>
    <submittedName>
        <fullName evidence="1">Uncharacterized protein</fullName>
    </submittedName>
</protein>
<gene>
    <name evidence="1" type="ORF">ABSL23_06480</name>
</gene>
<dbReference type="AlphaFoldDB" id="A0AAU8CFE3"/>
<accession>A0AAU8CFE3</accession>
<reference evidence="1" key="1">
    <citation type="submission" date="2024-06" db="EMBL/GenBank/DDBJ databases">
        <title>Genome Sequence of an extremely halophilic archaeon isolated from Permian era halite, Salado Formation, Carlsbad, New Mexico: Halobacterium sp. strain NMX12-1.</title>
        <authorList>
            <person name="Sotoa L."/>
            <person name="DasSarma P."/>
            <person name="Anton B.P."/>
            <person name="Vincze T."/>
            <person name="Verma I."/>
            <person name="Eralp B."/>
            <person name="Powers D.W."/>
            <person name="Dozier B.L."/>
            <person name="Roberts R.J."/>
            <person name="DasSarma S."/>
        </authorList>
    </citation>
    <scope>NUCLEOTIDE SEQUENCE</scope>
    <source>
        <strain evidence="1">NMX12-1</strain>
    </source>
</reference>
<dbReference type="RefSeq" id="WP_353635118.1">
    <property type="nucleotide sequence ID" value="NZ_CP159204.1"/>
</dbReference>